<dbReference type="EMBL" id="BAABFO010000004">
    <property type="protein sequence ID" value="GAA4326494.1"/>
    <property type="molecule type" value="Genomic_DNA"/>
</dbReference>
<evidence type="ECO:0000259" key="2">
    <source>
        <dbReference type="Pfam" id="PF03972"/>
    </source>
</evidence>
<feature type="domain" description="MmgE/PrpD C-terminal" evidence="3">
    <location>
        <begin position="270"/>
        <end position="444"/>
    </location>
</feature>
<dbReference type="InterPro" id="IPR005656">
    <property type="entry name" value="MmgE_PrpD"/>
</dbReference>
<accession>A0ABP8GLK0</accession>
<keyword evidence="5" id="KW-1185">Reference proteome</keyword>
<proteinExistence type="inferred from homology"/>
<dbReference type="SUPFAM" id="SSF103378">
    <property type="entry name" value="2-methylcitrate dehydratase PrpD"/>
    <property type="match status" value="1"/>
</dbReference>
<evidence type="ECO:0000313" key="4">
    <source>
        <dbReference type="EMBL" id="GAA4326494.1"/>
    </source>
</evidence>
<dbReference type="InterPro" id="IPR042183">
    <property type="entry name" value="MmgE/PrpD_sf_1"/>
</dbReference>
<dbReference type="Pfam" id="PF19305">
    <property type="entry name" value="MmgE_PrpD_C"/>
    <property type="match status" value="1"/>
</dbReference>
<dbReference type="InterPro" id="IPR045337">
    <property type="entry name" value="MmgE_PrpD_C"/>
</dbReference>
<comment type="similarity">
    <text evidence="1">Belongs to the PrpD family.</text>
</comment>
<evidence type="ECO:0000313" key="5">
    <source>
        <dbReference type="Proteomes" id="UP001501671"/>
    </source>
</evidence>
<dbReference type="InterPro" id="IPR045336">
    <property type="entry name" value="MmgE_PrpD_N"/>
</dbReference>
<sequence length="462" mass="49851">MRAETIAEQLARQISTAMESAVLTPETIHAVERLILDSMACALGAADSPAVKVMRRWAKRIGGTAEATLLATGEKSSAMGAAMVNSAMIRDLDMNDTYFSNNPAHSSDNIGACLAVAEAEGSSTIDVIKSILIAFEVQMRCCEFTKSSFFKTRGWDQTTLVTIASAAAAGALLHLDQERLTNAIAIAGCYPTLGEVRVGQMSMLKGASAGISAAHGVEAAYLAKEGLTGAREVFEGQRGLGNQVLGECDWSVLTAPMDKWRLPLTCLKRYPAAYINHAAIDISLALVKEHGITPDKIEHVTVDGFGWLIEDMVNGMGGTSRYEVDERETADHSLPYIVAISLVEGKYEIGQLRARKWELPEVKAMMAKITCVHDKAMDAVFPPDRPSRVTIKLTNGQTVVKELPYPKGDYRDPFTDEELAAKFRNLTADVLSPAQQEKAIATALNFSKNSLPELIAACAPGR</sequence>
<dbReference type="InterPro" id="IPR042188">
    <property type="entry name" value="MmgE/PrpD_sf_2"/>
</dbReference>
<protein>
    <submittedName>
        <fullName evidence="4">MmgE/PrpD family protein</fullName>
    </submittedName>
</protein>
<dbReference type="InterPro" id="IPR036148">
    <property type="entry name" value="MmgE/PrpD_sf"/>
</dbReference>
<organism evidence="4 5">
    <name type="scientific">Pigmentiphaga soli</name>
    <dbReference type="NCBI Taxonomy" id="1007095"/>
    <lineage>
        <taxon>Bacteria</taxon>
        <taxon>Pseudomonadati</taxon>
        <taxon>Pseudomonadota</taxon>
        <taxon>Betaproteobacteria</taxon>
        <taxon>Burkholderiales</taxon>
        <taxon>Alcaligenaceae</taxon>
        <taxon>Pigmentiphaga</taxon>
    </lineage>
</organism>
<dbReference type="PANTHER" id="PTHR16943:SF8">
    <property type="entry name" value="2-METHYLCITRATE DEHYDRATASE"/>
    <property type="match status" value="1"/>
</dbReference>
<dbReference type="RefSeq" id="WP_345246965.1">
    <property type="nucleotide sequence ID" value="NZ_BAABFO010000004.1"/>
</dbReference>
<dbReference type="Gene3D" id="1.10.4100.10">
    <property type="entry name" value="2-methylcitrate dehydratase PrpD"/>
    <property type="match status" value="1"/>
</dbReference>
<dbReference type="Pfam" id="PF03972">
    <property type="entry name" value="MmgE_PrpD_N"/>
    <property type="match status" value="1"/>
</dbReference>
<comment type="caution">
    <text evidence="4">The sequence shown here is derived from an EMBL/GenBank/DDBJ whole genome shotgun (WGS) entry which is preliminary data.</text>
</comment>
<evidence type="ECO:0000256" key="1">
    <source>
        <dbReference type="ARBA" id="ARBA00006174"/>
    </source>
</evidence>
<dbReference type="PANTHER" id="PTHR16943">
    <property type="entry name" value="2-METHYLCITRATE DEHYDRATASE-RELATED"/>
    <property type="match status" value="1"/>
</dbReference>
<dbReference type="Proteomes" id="UP001501671">
    <property type="component" value="Unassembled WGS sequence"/>
</dbReference>
<dbReference type="Gene3D" id="3.30.1330.120">
    <property type="entry name" value="2-methylcitrate dehydratase PrpD"/>
    <property type="match status" value="1"/>
</dbReference>
<reference evidence="5" key="1">
    <citation type="journal article" date="2019" name="Int. J. Syst. Evol. Microbiol.">
        <title>The Global Catalogue of Microorganisms (GCM) 10K type strain sequencing project: providing services to taxonomists for standard genome sequencing and annotation.</title>
        <authorList>
            <consortium name="The Broad Institute Genomics Platform"/>
            <consortium name="The Broad Institute Genome Sequencing Center for Infectious Disease"/>
            <person name="Wu L."/>
            <person name="Ma J."/>
        </authorList>
    </citation>
    <scope>NUCLEOTIDE SEQUENCE [LARGE SCALE GENOMIC DNA]</scope>
    <source>
        <strain evidence="5">JCM 17666</strain>
    </source>
</reference>
<gene>
    <name evidence="4" type="ORF">GCM10023144_10000</name>
</gene>
<evidence type="ECO:0000259" key="3">
    <source>
        <dbReference type="Pfam" id="PF19305"/>
    </source>
</evidence>
<feature type="domain" description="MmgE/PrpD N-terminal" evidence="2">
    <location>
        <begin position="18"/>
        <end position="250"/>
    </location>
</feature>
<name>A0ABP8GLK0_9BURK</name>